<dbReference type="PROSITE" id="PS50109">
    <property type="entry name" value="HIS_KIN"/>
    <property type="match status" value="1"/>
</dbReference>
<keyword evidence="4" id="KW-0808">Transferase</keyword>
<feature type="domain" description="PAS" evidence="14">
    <location>
        <begin position="500"/>
        <end position="570"/>
    </location>
</feature>
<dbReference type="InterPro" id="IPR005467">
    <property type="entry name" value="His_kinase_dom"/>
</dbReference>
<evidence type="ECO:0000259" key="15">
    <source>
        <dbReference type="PROSITE" id="PS50113"/>
    </source>
</evidence>
<evidence type="ECO:0000256" key="3">
    <source>
        <dbReference type="ARBA" id="ARBA00022553"/>
    </source>
</evidence>
<evidence type="ECO:0000313" key="16">
    <source>
        <dbReference type="EMBL" id="SHJ75883.1"/>
    </source>
</evidence>
<evidence type="ECO:0000256" key="10">
    <source>
        <dbReference type="SAM" id="Coils"/>
    </source>
</evidence>
<dbReference type="InterPro" id="IPR004358">
    <property type="entry name" value="Sig_transdc_His_kin-like_C"/>
</dbReference>
<evidence type="ECO:0000259" key="14">
    <source>
        <dbReference type="PROSITE" id="PS50112"/>
    </source>
</evidence>
<dbReference type="NCBIfam" id="TIGR00229">
    <property type="entry name" value="sensory_box"/>
    <property type="match status" value="3"/>
</dbReference>
<dbReference type="OrthoDB" id="5422270at2"/>
<dbReference type="RefSeq" id="WP_083610952.1">
    <property type="nucleotide sequence ID" value="NZ_FQZU01000011.1"/>
</dbReference>
<keyword evidence="17" id="KW-1185">Reference proteome</keyword>
<dbReference type="InterPro" id="IPR001789">
    <property type="entry name" value="Sig_transdc_resp-reg_receiver"/>
</dbReference>
<dbReference type="Pfam" id="PF13426">
    <property type="entry name" value="PAS_9"/>
    <property type="match status" value="1"/>
</dbReference>
<dbReference type="SUPFAM" id="SSF52172">
    <property type="entry name" value="CheY-like"/>
    <property type="match status" value="1"/>
</dbReference>
<keyword evidence="3 9" id="KW-0597">Phosphoprotein</keyword>
<feature type="domain" description="PAS" evidence="14">
    <location>
        <begin position="376"/>
        <end position="434"/>
    </location>
</feature>
<evidence type="ECO:0000256" key="6">
    <source>
        <dbReference type="ARBA" id="ARBA00022777"/>
    </source>
</evidence>
<feature type="transmembrane region" description="Helical" evidence="11">
    <location>
        <begin position="6"/>
        <end position="28"/>
    </location>
</feature>
<dbReference type="SMART" id="SM00086">
    <property type="entry name" value="PAC"/>
    <property type="match status" value="3"/>
</dbReference>
<dbReference type="InterPro" id="IPR035965">
    <property type="entry name" value="PAS-like_dom_sf"/>
</dbReference>
<accession>A0A1M6LXR6</accession>
<keyword evidence="11" id="KW-0812">Transmembrane</keyword>
<keyword evidence="11" id="KW-1133">Transmembrane helix</keyword>
<dbReference type="PROSITE" id="PS50113">
    <property type="entry name" value="PAC"/>
    <property type="match status" value="3"/>
</dbReference>
<feature type="transmembrane region" description="Helical" evidence="11">
    <location>
        <begin position="98"/>
        <end position="122"/>
    </location>
</feature>
<dbReference type="PROSITE" id="PS50110">
    <property type="entry name" value="RESPONSE_REGULATORY"/>
    <property type="match status" value="1"/>
</dbReference>
<dbReference type="InterPro" id="IPR000014">
    <property type="entry name" value="PAS"/>
</dbReference>
<sequence>MSPLSMPIAIAAALTMGSAIFHALVYVRQSVRKEYLYFAVVCLLMVLYDIISINVYNASYPEQATYWLKLRMLILAPSGLALVWYLHAYTGHPDKRPVYFFTAYFSIAFIIGVFAPGGLFWLEQAPVLQKVHMPWFGPVTFYEFSLSSFGAFRYLIRVLFIAYFCWVTLWYTRHRSLRKGLAMVASFMVFFIGIANDSAVRLGLYDFIYIIEFSFMGVVMFMTWQLGNQVAEALVVRDQLEESERRYRLLAENISDNVWVLDMDMRFVYSSPSVKGLLGFEPAEVIGTSAYGIMTEEGLGLVQQELLSGFEENRQFPDIDVRRNVIIQLIRKDGTPIHTEIKAGFLYDDDRNPVGLVGISRDVEAQIVAEKALRESEEKYRRVYENIQDVYFEADLDGIIREVSPSIRYVTQYTREELIGRNIRSLTVSPDERNDRLEAMVSHGRINDYEAEFIDKDGSIVRASITAAFLFDEEGKPTGTAGTIRNIEDRKKAEEALRDSEIRFRLLAENSTDIIWTMTLGGAFTYISPSVERMSGFTVDEVMKMTLDQYLTPESWAKVQRSIARELASDRAFNGHPATLELQQYTKSGDIIDVEVTSNWILNDEGQPVGVRGATRDIRARKKAEREKSELEAQLLQARKMEAIGTLAGGIAHDFNNILHPIIGYTQMLMEEHKGRESTTEVLDEILRAAVRAKELVSQILTFGRRSSEAPSLVDLSAVVKESLSLLKGSIPSTIEVKATLPDAGSGVFGNSSQLHQMVMNLCTNAYQAMKNMGGVMTISLEKVSLNGDGGALASNLPEGHYQKLSVSDTGPGMSKAVMERIFEPYFTTKDVGEGTGMGLAMVHSIVKSHKGEICVRSQRNQGALFEVYLPAAPGASDEKAKPEAKEAPKGEEERILVVDDEPQTLRMTKRSLEKLGYLVHAEESSQAALDLFANNPDSFDLVITDMIMPGLNGDLLAQKILAVRPEIPVILCTGCADSGVFQKETGLEAVKLLQKPVDRQVLAQTIQEALAAGPA</sequence>
<dbReference type="Gene3D" id="3.30.565.10">
    <property type="entry name" value="Histidine kinase-like ATPase, C-terminal domain"/>
    <property type="match status" value="1"/>
</dbReference>
<dbReference type="InterPro" id="IPR000700">
    <property type="entry name" value="PAS-assoc_C"/>
</dbReference>
<keyword evidence="11" id="KW-0472">Membrane</keyword>
<dbReference type="SUPFAM" id="SSF55785">
    <property type="entry name" value="PYP-like sensor domain (PAS domain)"/>
    <property type="match status" value="3"/>
</dbReference>
<protein>
    <recommendedName>
        <fullName evidence="2">histidine kinase</fullName>
        <ecNumber evidence="2">2.7.13.3</ecNumber>
    </recommendedName>
</protein>
<dbReference type="Pfam" id="PF02518">
    <property type="entry name" value="HATPase_c"/>
    <property type="match status" value="1"/>
</dbReference>
<dbReference type="Gene3D" id="1.10.287.130">
    <property type="match status" value="1"/>
</dbReference>
<evidence type="ECO:0000259" key="13">
    <source>
        <dbReference type="PROSITE" id="PS50110"/>
    </source>
</evidence>
<keyword evidence="6" id="KW-0418">Kinase</keyword>
<evidence type="ECO:0000256" key="11">
    <source>
        <dbReference type="SAM" id="Phobius"/>
    </source>
</evidence>
<evidence type="ECO:0000256" key="7">
    <source>
        <dbReference type="ARBA" id="ARBA00022840"/>
    </source>
</evidence>
<dbReference type="InterPro" id="IPR011006">
    <property type="entry name" value="CheY-like_superfamily"/>
</dbReference>
<dbReference type="PROSITE" id="PS50112">
    <property type="entry name" value="PAS"/>
    <property type="match status" value="3"/>
</dbReference>
<dbReference type="CDD" id="cd00082">
    <property type="entry name" value="HisKA"/>
    <property type="match status" value="1"/>
</dbReference>
<evidence type="ECO:0000256" key="8">
    <source>
        <dbReference type="ARBA" id="ARBA00023012"/>
    </source>
</evidence>
<evidence type="ECO:0000313" key="17">
    <source>
        <dbReference type="Proteomes" id="UP000183994"/>
    </source>
</evidence>
<dbReference type="PANTHER" id="PTHR43065">
    <property type="entry name" value="SENSOR HISTIDINE KINASE"/>
    <property type="match status" value="1"/>
</dbReference>
<dbReference type="InterPro" id="IPR001610">
    <property type="entry name" value="PAC"/>
</dbReference>
<keyword evidence="8" id="KW-0902">Two-component regulatory system</keyword>
<dbReference type="SMART" id="SM00388">
    <property type="entry name" value="HisKA"/>
    <property type="match status" value="1"/>
</dbReference>
<dbReference type="SMART" id="SM00091">
    <property type="entry name" value="PAS"/>
    <property type="match status" value="3"/>
</dbReference>
<evidence type="ECO:0000259" key="12">
    <source>
        <dbReference type="PROSITE" id="PS50109"/>
    </source>
</evidence>
<dbReference type="Proteomes" id="UP000183994">
    <property type="component" value="Unassembled WGS sequence"/>
</dbReference>
<feature type="transmembrane region" description="Helical" evidence="11">
    <location>
        <begin position="179"/>
        <end position="195"/>
    </location>
</feature>
<feature type="transmembrane region" description="Helical" evidence="11">
    <location>
        <begin position="35"/>
        <end position="56"/>
    </location>
</feature>
<feature type="modified residue" description="4-aspartylphosphate" evidence="9">
    <location>
        <position position="946"/>
    </location>
</feature>
<dbReference type="GO" id="GO:0006355">
    <property type="term" value="P:regulation of DNA-templated transcription"/>
    <property type="evidence" value="ECO:0007669"/>
    <property type="project" value="InterPro"/>
</dbReference>
<dbReference type="SUPFAM" id="SSF55874">
    <property type="entry name" value="ATPase domain of HSP90 chaperone/DNA topoisomerase II/histidine kinase"/>
    <property type="match status" value="1"/>
</dbReference>
<reference evidence="17" key="1">
    <citation type="submission" date="2016-11" db="EMBL/GenBank/DDBJ databases">
        <authorList>
            <person name="Varghese N."/>
            <person name="Submissions S."/>
        </authorList>
    </citation>
    <scope>NUCLEOTIDE SEQUENCE [LARGE SCALE GENOMIC DNA]</scope>
    <source>
        <strain evidence="17">DSM 16219</strain>
    </source>
</reference>
<evidence type="ECO:0000256" key="5">
    <source>
        <dbReference type="ARBA" id="ARBA00022741"/>
    </source>
</evidence>
<gene>
    <name evidence="16" type="ORF">SAMN02745216_02214</name>
</gene>
<feature type="domain" description="PAC" evidence="15">
    <location>
        <begin position="323"/>
        <end position="375"/>
    </location>
</feature>
<dbReference type="InterPro" id="IPR036890">
    <property type="entry name" value="HATPase_C_sf"/>
</dbReference>
<keyword evidence="5" id="KW-0547">Nucleotide-binding</keyword>
<dbReference type="GO" id="GO:0005524">
    <property type="term" value="F:ATP binding"/>
    <property type="evidence" value="ECO:0007669"/>
    <property type="project" value="UniProtKB-KW"/>
</dbReference>
<feature type="transmembrane region" description="Helical" evidence="11">
    <location>
        <begin position="154"/>
        <end position="172"/>
    </location>
</feature>
<dbReference type="Gene3D" id="3.40.50.2300">
    <property type="match status" value="1"/>
</dbReference>
<evidence type="ECO:0000256" key="4">
    <source>
        <dbReference type="ARBA" id="ARBA00022679"/>
    </source>
</evidence>
<comment type="catalytic activity">
    <reaction evidence="1">
        <text>ATP + protein L-histidine = ADP + protein N-phospho-L-histidine.</text>
        <dbReference type="EC" id="2.7.13.3"/>
    </reaction>
</comment>
<dbReference type="SMART" id="SM00387">
    <property type="entry name" value="HATPase_c"/>
    <property type="match status" value="1"/>
</dbReference>
<keyword evidence="10" id="KW-0175">Coiled coil</keyword>
<dbReference type="EMBL" id="FQZU01000011">
    <property type="protein sequence ID" value="SHJ75883.1"/>
    <property type="molecule type" value="Genomic_DNA"/>
</dbReference>
<feature type="domain" description="PAC" evidence="15">
    <location>
        <begin position="578"/>
        <end position="630"/>
    </location>
</feature>
<dbReference type="Gene3D" id="3.30.450.20">
    <property type="entry name" value="PAS domain"/>
    <property type="match status" value="3"/>
</dbReference>
<dbReference type="PANTHER" id="PTHR43065:SF42">
    <property type="entry name" value="TWO-COMPONENT SENSOR PPRA"/>
    <property type="match status" value="1"/>
</dbReference>
<evidence type="ECO:0000256" key="9">
    <source>
        <dbReference type="PROSITE-ProRule" id="PRU00169"/>
    </source>
</evidence>
<dbReference type="Pfam" id="PF00512">
    <property type="entry name" value="HisKA"/>
    <property type="match status" value="1"/>
</dbReference>
<dbReference type="Pfam" id="PF00072">
    <property type="entry name" value="Response_reg"/>
    <property type="match status" value="1"/>
</dbReference>
<feature type="domain" description="Histidine kinase" evidence="12">
    <location>
        <begin position="650"/>
        <end position="874"/>
    </location>
</feature>
<dbReference type="SMART" id="SM00448">
    <property type="entry name" value="REC"/>
    <property type="match status" value="1"/>
</dbReference>
<feature type="domain" description="Response regulatory" evidence="13">
    <location>
        <begin position="895"/>
        <end position="1011"/>
    </location>
</feature>
<proteinExistence type="predicted"/>
<evidence type="ECO:0000256" key="1">
    <source>
        <dbReference type="ARBA" id="ARBA00000085"/>
    </source>
</evidence>
<feature type="transmembrane region" description="Helical" evidence="11">
    <location>
        <begin position="68"/>
        <end position="86"/>
    </location>
</feature>
<dbReference type="InterPro" id="IPR003661">
    <property type="entry name" value="HisK_dim/P_dom"/>
</dbReference>
<dbReference type="CDD" id="cd00130">
    <property type="entry name" value="PAS"/>
    <property type="match status" value="3"/>
</dbReference>
<dbReference type="AlphaFoldDB" id="A0A1M6LXR6"/>
<dbReference type="GO" id="GO:0000155">
    <property type="term" value="F:phosphorelay sensor kinase activity"/>
    <property type="evidence" value="ECO:0007669"/>
    <property type="project" value="InterPro"/>
</dbReference>
<organism evidence="16 17">
    <name type="scientific">Desulfatibacillum alkenivorans DSM 16219</name>
    <dbReference type="NCBI Taxonomy" id="1121393"/>
    <lineage>
        <taxon>Bacteria</taxon>
        <taxon>Pseudomonadati</taxon>
        <taxon>Thermodesulfobacteriota</taxon>
        <taxon>Desulfobacteria</taxon>
        <taxon>Desulfobacterales</taxon>
        <taxon>Desulfatibacillaceae</taxon>
        <taxon>Desulfatibacillum</taxon>
    </lineage>
</organism>
<dbReference type="InterPro" id="IPR036097">
    <property type="entry name" value="HisK_dim/P_sf"/>
</dbReference>
<evidence type="ECO:0000256" key="2">
    <source>
        <dbReference type="ARBA" id="ARBA00012438"/>
    </source>
</evidence>
<dbReference type="STRING" id="1121393.SAMN02745216_02214"/>
<name>A0A1M6LXR6_9BACT</name>
<feature type="domain" description="PAC" evidence="15">
    <location>
        <begin position="447"/>
        <end position="499"/>
    </location>
</feature>
<keyword evidence="7" id="KW-0067">ATP-binding</keyword>
<dbReference type="Pfam" id="PF00989">
    <property type="entry name" value="PAS"/>
    <property type="match status" value="2"/>
</dbReference>
<dbReference type="EC" id="2.7.13.3" evidence="2"/>
<dbReference type="PRINTS" id="PR00344">
    <property type="entry name" value="BCTRLSENSOR"/>
</dbReference>
<feature type="coiled-coil region" evidence="10">
    <location>
        <begin position="614"/>
        <end position="641"/>
    </location>
</feature>
<dbReference type="InterPro" id="IPR003594">
    <property type="entry name" value="HATPase_dom"/>
</dbReference>
<feature type="domain" description="PAS" evidence="14">
    <location>
        <begin position="243"/>
        <end position="313"/>
    </location>
</feature>
<dbReference type="SUPFAM" id="SSF47384">
    <property type="entry name" value="Homodimeric domain of signal transducing histidine kinase"/>
    <property type="match status" value="1"/>
</dbReference>
<dbReference type="InterPro" id="IPR013767">
    <property type="entry name" value="PAS_fold"/>
</dbReference>